<dbReference type="Gene3D" id="3.40.50.620">
    <property type="entry name" value="HUPs"/>
    <property type="match status" value="1"/>
</dbReference>
<dbReference type="InterPro" id="IPR049437">
    <property type="entry name" value="tRNA-synt_1c_C2"/>
</dbReference>
<dbReference type="Pfam" id="PF00735">
    <property type="entry name" value="Septin"/>
    <property type="match status" value="1"/>
</dbReference>
<dbReference type="InterPro" id="IPR042558">
    <property type="entry name" value="Gln-tRNA-synth_Ib_RNA-bd_N_1"/>
</dbReference>
<keyword evidence="6" id="KW-0648">Protein biosynthesis</keyword>
<keyword evidence="5" id="KW-0067">ATP-binding</keyword>
<evidence type="ECO:0000256" key="4">
    <source>
        <dbReference type="ARBA" id="ARBA00022741"/>
    </source>
</evidence>
<dbReference type="FunFam" id="1.10.10.2420:FF:000001">
    <property type="entry name" value="Glutamine--tRNA ligase cytoplasmic"/>
    <property type="match status" value="1"/>
</dbReference>
<dbReference type="FunFam" id="2.40.240.10:FF:000007">
    <property type="entry name" value="Glutamine--tRNA ligase"/>
    <property type="match status" value="1"/>
</dbReference>
<dbReference type="InterPro" id="IPR050132">
    <property type="entry name" value="Gln/Glu-tRNA_Ligase"/>
</dbReference>
<evidence type="ECO:0000256" key="6">
    <source>
        <dbReference type="ARBA" id="ARBA00022917"/>
    </source>
</evidence>
<evidence type="ECO:0000256" key="8">
    <source>
        <dbReference type="ARBA" id="ARBA00030466"/>
    </source>
</evidence>
<evidence type="ECO:0000256" key="1">
    <source>
        <dbReference type="ARBA" id="ARBA00005594"/>
    </source>
</evidence>
<dbReference type="Pfam" id="PF04557">
    <property type="entry name" value="tRNA_synt_1c_R2"/>
    <property type="match status" value="1"/>
</dbReference>
<evidence type="ECO:0000256" key="7">
    <source>
        <dbReference type="ARBA" id="ARBA00023146"/>
    </source>
</evidence>
<dbReference type="SUPFAM" id="SSF52540">
    <property type="entry name" value="P-loop containing nucleoside triphosphate hydrolases"/>
    <property type="match status" value="1"/>
</dbReference>
<sequence>MNRRGTNTSFDFDTPSHGSSVNPFAGQNIGYLRLAVVGDSGVGKTSFARQFTETLPEVLSHDWEPVDDSDNDYPRTDALIEKFSSTMMEIPWDNMDADDEVPARNLVFVDTPGYGSVVDAQANFDLFMSYVGQTFEEKNKRISPFTEVSNNELMRSLVTGVGAHKFIDVCFYLIVHRLKPIDVEYMRLISEKANVVPVICKVDTQSEQEVIDLKVNVLKTLKEQGVSIYTFRIDYDRLISMAESGQTGGPPFAVSNAPTKPVSEDQGDHISSTIQMSDNLVLLFQNIGLTEQKAKETVKNKNLAPTLEKAIHYAGFQDTHSDKSTGALLYSLASTITPGALPHLDYLAKAIRDSKLTTSDQVSAAIKFVDGKKEIDEAKFNDECGVGVIVTKDDVKKAVDAYTETVKDRLVKDRYKFFGMFFGGAKNIPSLKWANGGDIKEAVDAKMLEVLGPKDERDVIVKKKKEAKTEVKEEKKVEETASALKVPDMFFEGELAKLHVPGGNPQIKPELMVEHLKATGGKYVTRFPPEPNGFLHIGHAKAININFGLAKAHNGICNLRYDDTNPEAEEERYFESILEIVKWLGFTPSEVTYSSTHFQRLYELAIELIKKDKAYVCHCTGEEIQKHRGGPERGPRTACVHRDRPVAESLELFEKMKNGGFEEGQAILRMKMDLENGNPQFWDLVAYRVLKTPHHRTGSEWIIYPTYDYTHCLVDSFENITHSLCTVEFMQSRASYYWLCDALEVYKPVQWEYGRLNVANTILSKRKIAELVNKKHVFDWDDPRLYTLPAIRRRGVPPQAINNFVHTLGVTKSDTVIEVAKLDAFIRDYLNETAPRLMGVFNPIKVVIENLAEGYEQMLTVANKPRDPSMGEHSIPFTREVYIDGSDFREVDDKDFFRLAPGKTVGLLNVPCPITCTKVIKDASGKVVELHARYEDAPGFKRPKTYIQWVASSPKHGSPVRLDEVRLFDRLFHHANPQDKREVPGGYLSDVNADSLNIEKGALVEIGLWDVMDRWAKSSETKKDYEAMRFQLTRIGYFCVDKEADLGDFTTRPEASLKDTCKKLVLNRTVSLQVSSALKKE</sequence>
<dbReference type="Pfam" id="PF03950">
    <property type="entry name" value="tRNA-synt_1c_C"/>
    <property type="match status" value="1"/>
</dbReference>
<dbReference type="PROSITE" id="PS00178">
    <property type="entry name" value="AA_TRNA_LIGASE_I"/>
    <property type="match status" value="1"/>
</dbReference>
<accession>A0A9P8CWG4</accession>
<evidence type="ECO:0000256" key="2">
    <source>
        <dbReference type="ARBA" id="ARBA00012836"/>
    </source>
</evidence>
<dbReference type="PANTHER" id="PTHR43097:SF4">
    <property type="entry name" value="GLUTAMINE--TRNA LIGASE"/>
    <property type="match status" value="1"/>
</dbReference>
<dbReference type="Gene3D" id="1.10.8.1290">
    <property type="entry name" value="Glutaminyl-tRNA synthetase, non-specific RNA binding region part 1, domain 1"/>
    <property type="match status" value="1"/>
</dbReference>
<dbReference type="PANTHER" id="PTHR43097">
    <property type="entry name" value="GLUTAMINE-TRNA LIGASE"/>
    <property type="match status" value="1"/>
</dbReference>
<dbReference type="InterPro" id="IPR007638">
    <property type="entry name" value="Gln-tRNA-synth_Ib_RNA-bd_2"/>
</dbReference>
<keyword evidence="3" id="KW-0436">Ligase</keyword>
<dbReference type="GO" id="GO:0004819">
    <property type="term" value="F:glutamine-tRNA ligase activity"/>
    <property type="evidence" value="ECO:0007669"/>
    <property type="project" value="UniProtKB-EC"/>
</dbReference>
<dbReference type="FunFam" id="3.40.50.620:FF:000037">
    <property type="entry name" value="Glutamine--tRNA ligase cytoplasmic"/>
    <property type="match status" value="1"/>
</dbReference>
<evidence type="ECO:0000313" key="13">
    <source>
        <dbReference type="Proteomes" id="UP000717515"/>
    </source>
</evidence>
<dbReference type="InterPro" id="IPR014729">
    <property type="entry name" value="Rossmann-like_a/b/a_fold"/>
</dbReference>
<dbReference type="GO" id="GO:0006425">
    <property type="term" value="P:glutaminyl-tRNA aminoacylation"/>
    <property type="evidence" value="ECO:0007669"/>
    <property type="project" value="InterPro"/>
</dbReference>
<comment type="catalytic activity">
    <reaction evidence="9">
        <text>tRNA(Gln) + L-glutamine + ATP = L-glutaminyl-tRNA(Gln) + AMP + diphosphate</text>
        <dbReference type="Rhea" id="RHEA:20121"/>
        <dbReference type="Rhea" id="RHEA-COMP:9662"/>
        <dbReference type="Rhea" id="RHEA-COMP:9681"/>
        <dbReference type="ChEBI" id="CHEBI:30616"/>
        <dbReference type="ChEBI" id="CHEBI:33019"/>
        <dbReference type="ChEBI" id="CHEBI:58359"/>
        <dbReference type="ChEBI" id="CHEBI:78442"/>
        <dbReference type="ChEBI" id="CHEBI:78521"/>
        <dbReference type="ChEBI" id="CHEBI:456215"/>
        <dbReference type="EC" id="6.1.1.18"/>
    </reaction>
</comment>
<organism evidence="12 13">
    <name type="scientific">Mortierella alpina</name>
    <name type="common">Oleaginous fungus</name>
    <name type="synonym">Mortierella renispora</name>
    <dbReference type="NCBI Taxonomy" id="64518"/>
    <lineage>
        <taxon>Eukaryota</taxon>
        <taxon>Fungi</taxon>
        <taxon>Fungi incertae sedis</taxon>
        <taxon>Mucoromycota</taxon>
        <taxon>Mortierellomycotina</taxon>
        <taxon>Mortierellomycetes</taxon>
        <taxon>Mortierellales</taxon>
        <taxon>Mortierellaceae</taxon>
        <taxon>Mortierella</taxon>
    </lineage>
</organism>
<evidence type="ECO:0000256" key="5">
    <source>
        <dbReference type="ARBA" id="ARBA00022840"/>
    </source>
</evidence>
<dbReference type="GO" id="GO:0005525">
    <property type="term" value="F:GTP binding"/>
    <property type="evidence" value="ECO:0007669"/>
    <property type="project" value="UniProtKB-KW"/>
</dbReference>
<comment type="similarity">
    <text evidence="10">Belongs to the TRAFAC class TrmE-Era-EngA-EngB-Septin-like GTPase superfamily. Septin GTPase family.</text>
</comment>
<dbReference type="InterPro" id="IPR020059">
    <property type="entry name" value="Glu/Gln-tRNA-synth_Ib_codon-bd"/>
</dbReference>
<dbReference type="Pfam" id="PF04558">
    <property type="entry name" value="tRNA_synt_1c_R1"/>
    <property type="match status" value="1"/>
</dbReference>
<dbReference type="Gene3D" id="2.40.240.10">
    <property type="entry name" value="Ribosomal Protein L25, Chain P"/>
    <property type="match status" value="2"/>
</dbReference>
<dbReference type="InterPro" id="IPR027417">
    <property type="entry name" value="P-loop_NTPase"/>
</dbReference>
<reference evidence="12" key="1">
    <citation type="submission" date="2021-07" db="EMBL/GenBank/DDBJ databases">
        <title>Draft genome of Mortierella alpina, strain LL118, isolated from an aspen leaf litter sample.</title>
        <authorList>
            <person name="Yang S."/>
            <person name="Vinatzer B.A."/>
        </authorList>
    </citation>
    <scope>NUCLEOTIDE SEQUENCE</scope>
    <source>
        <strain evidence="12">LL118</strain>
    </source>
</reference>
<dbReference type="InterPro" id="IPR011035">
    <property type="entry name" value="Ribosomal_bL25/Gln-tRNA_synth"/>
</dbReference>
<dbReference type="Gene3D" id="3.40.50.300">
    <property type="entry name" value="P-loop containing nucleotide triphosphate hydrolases"/>
    <property type="match status" value="1"/>
</dbReference>
<proteinExistence type="inferred from homology"/>
<evidence type="ECO:0000313" key="12">
    <source>
        <dbReference type="EMBL" id="KAG9323093.1"/>
    </source>
</evidence>
<gene>
    <name evidence="12" type="ORF">KVV02_006808</name>
</gene>
<dbReference type="InterPro" id="IPR000924">
    <property type="entry name" value="Glu/Gln-tRNA-synth"/>
</dbReference>
<dbReference type="FunFam" id="1.10.8.1290:FF:000002">
    <property type="entry name" value="Glutamine--tRNA ligase cytoplasmic"/>
    <property type="match status" value="1"/>
</dbReference>
<evidence type="ECO:0000256" key="9">
    <source>
        <dbReference type="ARBA" id="ARBA00048270"/>
    </source>
</evidence>
<dbReference type="InterPro" id="IPR030379">
    <property type="entry name" value="G_SEPTIN_dom"/>
</dbReference>
<dbReference type="GO" id="GO:0005829">
    <property type="term" value="C:cytosol"/>
    <property type="evidence" value="ECO:0007669"/>
    <property type="project" value="TreeGrafter"/>
</dbReference>
<dbReference type="SUPFAM" id="SSF50715">
    <property type="entry name" value="Ribosomal protein L25-like"/>
    <property type="match status" value="1"/>
</dbReference>
<dbReference type="Pfam" id="PF20974">
    <property type="entry name" value="tRNA-synt_1c_C2"/>
    <property type="match status" value="1"/>
</dbReference>
<protein>
    <recommendedName>
        <fullName evidence="2">glutamine--tRNA ligase</fullName>
        <ecNumber evidence="2">6.1.1.18</ecNumber>
    </recommendedName>
    <alternativeName>
        <fullName evidence="8">Glutaminyl-tRNA synthetase</fullName>
    </alternativeName>
</protein>
<comment type="similarity">
    <text evidence="1">Belongs to the class-I aminoacyl-tRNA synthetase family.</text>
</comment>
<keyword evidence="4 10" id="KW-0547">Nucleotide-binding</keyword>
<keyword evidence="7" id="KW-0030">Aminoacyl-tRNA synthetase</keyword>
<dbReference type="Gene3D" id="1.10.10.2420">
    <property type="match status" value="1"/>
</dbReference>
<dbReference type="Proteomes" id="UP000717515">
    <property type="component" value="Unassembled WGS sequence"/>
</dbReference>
<dbReference type="AlphaFoldDB" id="A0A9P8CWG4"/>
<evidence type="ECO:0000256" key="3">
    <source>
        <dbReference type="ARBA" id="ARBA00022598"/>
    </source>
</evidence>
<dbReference type="InterPro" id="IPR020056">
    <property type="entry name" value="Rbsml_bL25/Gln-tRNA_synth_N"/>
</dbReference>
<evidence type="ECO:0000259" key="11">
    <source>
        <dbReference type="PROSITE" id="PS51719"/>
    </source>
</evidence>
<dbReference type="InterPro" id="IPR007639">
    <property type="entry name" value="Gln-tRNA-synth_Ib_RNA-bd_N"/>
</dbReference>
<dbReference type="PRINTS" id="PR00987">
    <property type="entry name" value="TRNASYNTHGLU"/>
</dbReference>
<comment type="caution">
    <text evidence="12">The sequence shown here is derived from an EMBL/GenBank/DDBJ whole genome shotgun (WGS) entry which is preliminary data.</text>
</comment>
<dbReference type="EC" id="6.1.1.18" evidence="2"/>
<dbReference type="Pfam" id="PF00749">
    <property type="entry name" value="tRNA-synt_1c"/>
    <property type="match status" value="1"/>
</dbReference>
<dbReference type="NCBIfam" id="TIGR00440">
    <property type="entry name" value="glnS"/>
    <property type="match status" value="1"/>
</dbReference>
<dbReference type="InterPro" id="IPR001412">
    <property type="entry name" value="aa-tRNA-synth_I_CS"/>
</dbReference>
<evidence type="ECO:0000256" key="10">
    <source>
        <dbReference type="RuleBase" id="RU004560"/>
    </source>
</evidence>
<name>A0A9P8CWG4_MORAP</name>
<dbReference type="GO" id="GO:0005524">
    <property type="term" value="F:ATP binding"/>
    <property type="evidence" value="ECO:0007669"/>
    <property type="project" value="UniProtKB-KW"/>
</dbReference>
<feature type="domain" description="Septin-type G" evidence="11">
    <location>
        <begin position="28"/>
        <end position="326"/>
    </location>
</feature>
<dbReference type="SUPFAM" id="SSF52374">
    <property type="entry name" value="Nucleotidylyl transferase"/>
    <property type="match status" value="1"/>
</dbReference>
<dbReference type="InterPro" id="IPR004514">
    <property type="entry name" value="Gln-tRNA-synth"/>
</dbReference>
<dbReference type="InterPro" id="IPR020058">
    <property type="entry name" value="Glu/Gln-tRNA-synth_Ib_cat-dom"/>
</dbReference>
<keyword evidence="10" id="KW-0342">GTP-binding</keyword>
<dbReference type="PROSITE" id="PS51719">
    <property type="entry name" value="G_SEPTIN"/>
    <property type="match status" value="1"/>
</dbReference>
<dbReference type="CDD" id="cd00807">
    <property type="entry name" value="GlnRS_core"/>
    <property type="match status" value="1"/>
</dbReference>
<dbReference type="InterPro" id="IPR042559">
    <property type="entry name" value="Gln-tRNA-synth_Ib_RNA-bd_N_2"/>
</dbReference>
<dbReference type="EMBL" id="JAIFTL010000116">
    <property type="protein sequence ID" value="KAG9323093.1"/>
    <property type="molecule type" value="Genomic_DNA"/>
</dbReference>